<dbReference type="PROSITE" id="PS51147">
    <property type="entry name" value="PFTA"/>
    <property type="match status" value="4"/>
</dbReference>
<keyword evidence="6" id="KW-0677">Repeat</keyword>
<dbReference type="Pfam" id="PF13516">
    <property type="entry name" value="LRR_6"/>
    <property type="match status" value="1"/>
</dbReference>
<dbReference type="GO" id="GO:0097354">
    <property type="term" value="P:prenylation"/>
    <property type="evidence" value="ECO:0007669"/>
    <property type="project" value="UniProtKB-UniRule"/>
</dbReference>
<evidence type="ECO:0000313" key="11">
    <source>
        <dbReference type="Proteomes" id="UP000639772"/>
    </source>
</evidence>
<dbReference type="InterPro" id="IPR001611">
    <property type="entry name" value="Leu-rich_rpt"/>
</dbReference>
<evidence type="ECO:0000256" key="1">
    <source>
        <dbReference type="ARBA" id="ARBA00006734"/>
    </source>
</evidence>
<dbReference type="FunFam" id="1.25.40.120:FF:000035">
    <property type="entry name" value="Geranylgeranyl transferase type-2 subunit alpha"/>
    <property type="match status" value="1"/>
</dbReference>
<dbReference type="Pfam" id="PF01239">
    <property type="entry name" value="PPTA"/>
    <property type="match status" value="4"/>
</dbReference>
<dbReference type="OrthoDB" id="1658at2759"/>
<proteinExistence type="inferred from homology"/>
<dbReference type="PANTHER" id="PTHR11129">
    <property type="entry name" value="PROTEIN FARNESYLTRANSFERASE ALPHA SUBUNIT/RAB GERANYLGERANYL TRANSFERASE ALPHA SUBUNIT"/>
    <property type="match status" value="1"/>
</dbReference>
<accession>A0A835UYD3</accession>
<evidence type="ECO:0000256" key="3">
    <source>
        <dbReference type="ARBA" id="ARBA00014772"/>
    </source>
</evidence>
<evidence type="ECO:0000256" key="9">
    <source>
        <dbReference type="RuleBase" id="RU367120"/>
    </source>
</evidence>
<keyword evidence="4 9" id="KW-0637">Prenyltransferase</keyword>
<comment type="similarity">
    <text evidence="1 9">Belongs to the protein prenyltransferase subunit alpha family.</text>
</comment>
<comment type="function">
    <text evidence="9">Catalyzes the transfer of a geranyl-geranyl moiety from geranyl-geranyl pyrophosphate to cysteines occuring in specific C-terminal amino acid sequences.</text>
</comment>
<dbReference type="InterPro" id="IPR032675">
    <property type="entry name" value="LRR_dom_sf"/>
</dbReference>
<dbReference type="Gene3D" id="1.25.40.120">
    <property type="entry name" value="Protein prenylyltransferase"/>
    <property type="match status" value="1"/>
</dbReference>
<gene>
    <name evidence="10" type="ORF">HPP92_012987</name>
</gene>
<evidence type="ECO:0000256" key="4">
    <source>
        <dbReference type="ARBA" id="ARBA00022602"/>
    </source>
</evidence>
<keyword evidence="5 9" id="KW-0808">Transferase</keyword>
<comment type="catalytic activity">
    <reaction evidence="8 9">
        <text>geranylgeranyl diphosphate + L-cysteinyl-[protein] = S-geranylgeranyl-L-cysteinyl-[protein] + diphosphate</text>
        <dbReference type="Rhea" id="RHEA:21240"/>
        <dbReference type="Rhea" id="RHEA-COMP:10131"/>
        <dbReference type="Rhea" id="RHEA-COMP:11537"/>
        <dbReference type="ChEBI" id="CHEBI:29950"/>
        <dbReference type="ChEBI" id="CHEBI:33019"/>
        <dbReference type="ChEBI" id="CHEBI:57533"/>
        <dbReference type="ChEBI" id="CHEBI:86021"/>
        <dbReference type="EC" id="2.5.1.60"/>
    </reaction>
</comment>
<comment type="caution">
    <text evidence="10">The sequence shown here is derived from an EMBL/GenBank/DDBJ whole genome shotgun (WGS) entry which is preliminary data.</text>
</comment>
<dbReference type="SUPFAM" id="SSF52058">
    <property type="entry name" value="L domain-like"/>
    <property type="match status" value="1"/>
</dbReference>
<dbReference type="EMBL" id="JADCNM010000006">
    <property type="protein sequence ID" value="KAG0478268.1"/>
    <property type="molecule type" value="Genomic_DNA"/>
</dbReference>
<name>A0A835UYD3_VANPL</name>
<evidence type="ECO:0000256" key="7">
    <source>
        <dbReference type="ARBA" id="ARBA00031267"/>
    </source>
</evidence>
<dbReference type="AlphaFoldDB" id="A0A835UYD3"/>
<dbReference type="InterPro" id="IPR002088">
    <property type="entry name" value="Prenyl_trans_a"/>
</dbReference>
<dbReference type="GO" id="GO:0004663">
    <property type="term" value="F:Rab geranylgeranyltransferase activity"/>
    <property type="evidence" value="ECO:0007669"/>
    <property type="project" value="UniProtKB-UniRule"/>
</dbReference>
<evidence type="ECO:0000313" key="10">
    <source>
        <dbReference type="EMBL" id="KAG0478268.1"/>
    </source>
</evidence>
<dbReference type="SUPFAM" id="SSF48439">
    <property type="entry name" value="Protein prenylyltransferase"/>
    <property type="match status" value="1"/>
</dbReference>
<dbReference type="EC" id="2.5.1.60" evidence="2 9"/>
<sequence>MHGRPRQPPQAEDAASASKASNLRELQSKLLHNHHQRIYSQEAIDASSKLLDINPEILTAWNYRKLAFQHNLQEASDPPHVKSLVNDELRVVEMALRRNPKSYGAWYHRKWVLSQGLLEVDFDREFYLLDQLLKADARNFHGWSYRRFVAKMKDVSEVEELKFTMDMIDSNFSNYSAWHNRSFSFYVVLFLSHLLSKKAHGFDEREKILAEEYDLVRQALFTDPSDQSGWFYHLWLLDQTVTPDEVLLISSWPFDGSNWCVTVDEDKVHCKVSQLPCSSYYFLNSGKLPIVLYFNQPVKGVHSSSVIVNSVFVKNEDLIWRPVTPTKSEQAACWVVYIGIPDFQKIDTKVYAVEINIGHSKDIISSNGSVFSHPLQFRFNLSFNSISLEHAEVESIDALFVWNDSGSSVAEHCGFFPFHRVNASEDHTLKSSKWNLETISYEIDLFKELEENCKFVKLTLARLFLALDAMMSYKTCSLIHSRDVLRLFDDLIRLDPMHAGYYEDERSIVVVNQVTSDEQSLMSQNSHSSNYFSSKLPLNGCIQLSNLSLTRIGSVDRLLRVQVLDLSHNKLHSLAGIEALQLLTCLNLRNNQINSFTALEPLKLLSFLRVLDLSFNKIGAHPVDTTRYLCSSPLSHSILGAKKCIEDYLEANINVTDHWEAILLFRELRLKQLEVKGNVVADENFRDLLLKLLPTLIWLDGERV</sequence>
<dbReference type="Proteomes" id="UP000639772">
    <property type="component" value="Chromosome 6"/>
</dbReference>
<evidence type="ECO:0000256" key="8">
    <source>
        <dbReference type="ARBA" id="ARBA00047658"/>
    </source>
</evidence>
<protein>
    <recommendedName>
        <fullName evidence="3 9">Geranylgeranyl transferase type-2 subunit alpha</fullName>
        <ecNumber evidence="2 9">2.5.1.60</ecNumber>
    </recommendedName>
    <alternativeName>
        <fullName evidence="7 9">Geranylgeranyl transferase type II subunit alpha</fullName>
    </alternativeName>
</protein>
<evidence type="ECO:0000256" key="5">
    <source>
        <dbReference type="ARBA" id="ARBA00022679"/>
    </source>
</evidence>
<dbReference type="PROSITE" id="PS51450">
    <property type="entry name" value="LRR"/>
    <property type="match status" value="2"/>
</dbReference>
<evidence type="ECO:0000256" key="6">
    <source>
        <dbReference type="ARBA" id="ARBA00022737"/>
    </source>
</evidence>
<dbReference type="PANTHER" id="PTHR11129:SF2">
    <property type="entry name" value="GERANYLGERANYL TRANSFERASE TYPE-2 SUBUNIT ALPHA"/>
    <property type="match status" value="1"/>
</dbReference>
<evidence type="ECO:0000256" key="2">
    <source>
        <dbReference type="ARBA" id="ARBA00012656"/>
    </source>
</evidence>
<dbReference type="GO" id="GO:0005968">
    <property type="term" value="C:Rab-protein geranylgeranyltransferase complex"/>
    <property type="evidence" value="ECO:0007669"/>
    <property type="project" value="TreeGrafter"/>
</dbReference>
<organism evidence="10 11">
    <name type="scientific">Vanilla planifolia</name>
    <name type="common">Vanilla</name>
    <dbReference type="NCBI Taxonomy" id="51239"/>
    <lineage>
        <taxon>Eukaryota</taxon>
        <taxon>Viridiplantae</taxon>
        <taxon>Streptophyta</taxon>
        <taxon>Embryophyta</taxon>
        <taxon>Tracheophyta</taxon>
        <taxon>Spermatophyta</taxon>
        <taxon>Magnoliopsida</taxon>
        <taxon>Liliopsida</taxon>
        <taxon>Asparagales</taxon>
        <taxon>Orchidaceae</taxon>
        <taxon>Vanilloideae</taxon>
        <taxon>Vanilleae</taxon>
        <taxon>Vanilla</taxon>
    </lineage>
</organism>
<dbReference type="Gene3D" id="3.80.10.10">
    <property type="entry name" value="Ribonuclease Inhibitor"/>
    <property type="match status" value="1"/>
</dbReference>
<reference evidence="10 11" key="1">
    <citation type="journal article" date="2020" name="Nat. Food">
        <title>A phased Vanilla planifolia genome enables genetic improvement of flavour and production.</title>
        <authorList>
            <person name="Hasing T."/>
            <person name="Tang H."/>
            <person name="Brym M."/>
            <person name="Khazi F."/>
            <person name="Huang T."/>
            <person name="Chambers A.H."/>
        </authorList>
    </citation>
    <scope>NUCLEOTIDE SEQUENCE [LARGE SCALE GENOMIC DNA]</scope>
    <source>
        <tissue evidence="10">Leaf</tissue>
    </source>
</reference>